<dbReference type="Gene3D" id="3.80.10.10">
    <property type="entry name" value="Ribonuclease Inhibitor"/>
    <property type="match status" value="4"/>
</dbReference>
<keyword evidence="4" id="KW-0433">Leucine-rich repeat</keyword>
<comment type="similarity">
    <text evidence="2">Belongs to the RLP family.</text>
</comment>
<dbReference type="InterPro" id="IPR032675">
    <property type="entry name" value="LRR_dom_sf"/>
</dbReference>
<evidence type="ECO:0000256" key="4">
    <source>
        <dbReference type="ARBA" id="ARBA00022614"/>
    </source>
</evidence>
<evidence type="ECO:0000256" key="12">
    <source>
        <dbReference type="SAM" id="Phobius"/>
    </source>
</evidence>
<keyword evidence="6" id="KW-0677">Repeat</keyword>
<dbReference type="Pfam" id="PF23598">
    <property type="entry name" value="LRR_14"/>
    <property type="match status" value="1"/>
</dbReference>
<evidence type="ECO:0000256" key="9">
    <source>
        <dbReference type="ARBA" id="ARBA00023170"/>
    </source>
</evidence>
<keyword evidence="8 12" id="KW-0472">Membrane</keyword>
<dbReference type="InterPro" id="IPR003591">
    <property type="entry name" value="Leu-rich_rpt_typical-subtyp"/>
</dbReference>
<keyword evidence="9" id="KW-0675">Receptor</keyword>
<protein>
    <submittedName>
        <fullName evidence="15">Receptor like protein 30-like isoform X1</fullName>
    </submittedName>
</protein>
<evidence type="ECO:0000256" key="3">
    <source>
        <dbReference type="ARBA" id="ARBA00022475"/>
    </source>
</evidence>
<evidence type="ECO:0000256" key="6">
    <source>
        <dbReference type="ARBA" id="ARBA00022737"/>
    </source>
</evidence>
<evidence type="ECO:0000256" key="10">
    <source>
        <dbReference type="ARBA" id="ARBA00023180"/>
    </source>
</evidence>
<evidence type="ECO:0000313" key="14">
    <source>
        <dbReference type="Proteomes" id="UP000694864"/>
    </source>
</evidence>
<dbReference type="Pfam" id="PF00560">
    <property type="entry name" value="LRR_1"/>
    <property type="match status" value="3"/>
</dbReference>
<feature type="transmembrane region" description="Helical" evidence="12">
    <location>
        <begin position="605"/>
        <end position="623"/>
    </location>
</feature>
<gene>
    <name evidence="15" type="primary">LOC104762903</name>
</gene>
<dbReference type="RefSeq" id="XP_010484609.2">
    <property type="nucleotide sequence ID" value="XM_010486307.2"/>
</dbReference>
<evidence type="ECO:0000256" key="5">
    <source>
        <dbReference type="ARBA" id="ARBA00022692"/>
    </source>
</evidence>
<feature type="region of interest" description="Disordered" evidence="11">
    <location>
        <begin position="568"/>
        <end position="600"/>
    </location>
</feature>
<dbReference type="PANTHER" id="PTHR27004">
    <property type="entry name" value="RECEPTOR-LIKE PROTEIN 12 ISOFORM X1"/>
    <property type="match status" value="1"/>
</dbReference>
<keyword evidence="5 12" id="KW-0812">Transmembrane</keyword>
<evidence type="ECO:0000256" key="2">
    <source>
        <dbReference type="ARBA" id="ARBA00009592"/>
    </source>
</evidence>
<keyword evidence="14" id="KW-1185">Reference proteome</keyword>
<evidence type="ECO:0000256" key="8">
    <source>
        <dbReference type="ARBA" id="ARBA00023136"/>
    </source>
</evidence>
<accession>A0ABM0XE75</accession>
<evidence type="ECO:0000256" key="7">
    <source>
        <dbReference type="ARBA" id="ARBA00022989"/>
    </source>
</evidence>
<comment type="subcellular location">
    <subcellularLocation>
        <location evidence="1">Cell membrane</location>
        <topology evidence="1">Single-pass type I membrane protein</topology>
    </subcellularLocation>
</comment>
<dbReference type="PANTHER" id="PTHR27004:SF338">
    <property type="entry name" value="LEUCINE-RICH REPEAT-CONTAINING N-TERMINAL PLANT-TYPE DOMAIN-CONTAINING PROTEIN"/>
    <property type="match status" value="1"/>
</dbReference>
<name>A0ABM0XE75_CAMSA</name>
<evidence type="ECO:0000259" key="13">
    <source>
        <dbReference type="Pfam" id="PF23598"/>
    </source>
</evidence>
<reference evidence="15" key="2">
    <citation type="submission" date="2025-08" db="UniProtKB">
        <authorList>
            <consortium name="RefSeq"/>
        </authorList>
    </citation>
    <scope>IDENTIFICATION</scope>
    <source>
        <tissue evidence="15">Leaf</tissue>
    </source>
</reference>
<dbReference type="SMART" id="SM00365">
    <property type="entry name" value="LRR_SD22"/>
    <property type="match status" value="5"/>
</dbReference>
<feature type="compositionally biased region" description="Low complexity" evidence="11">
    <location>
        <begin position="581"/>
        <end position="591"/>
    </location>
</feature>
<proteinExistence type="inferred from homology"/>
<evidence type="ECO:0000256" key="11">
    <source>
        <dbReference type="SAM" id="MobiDB-lite"/>
    </source>
</evidence>
<feature type="domain" description="Disease resistance R13L4/SHOC-2-like LRR" evidence="13">
    <location>
        <begin position="98"/>
        <end position="224"/>
    </location>
</feature>
<keyword evidence="7 12" id="KW-1133">Transmembrane helix</keyword>
<organism evidence="14 15">
    <name type="scientific">Camelina sativa</name>
    <name type="common">False flax</name>
    <name type="synonym">Myagrum sativum</name>
    <dbReference type="NCBI Taxonomy" id="90675"/>
    <lineage>
        <taxon>Eukaryota</taxon>
        <taxon>Viridiplantae</taxon>
        <taxon>Streptophyta</taxon>
        <taxon>Embryophyta</taxon>
        <taxon>Tracheophyta</taxon>
        <taxon>Spermatophyta</taxon>
        <taxon>Magnoliopsida</taxon>
        <taxon>eudicotyledons</taxon>
        <taxon>Gunneridae</taxon>
        <taxon>Pentapetalae</taxon>
        <taxon>rosids</taxon>
        <taxon>malvids</taxon>
        <taxon>Brassicales</taxon>
        <taxon>Brassicaceae</taxon>
        <taxon>Camelineae</taxon>
        <taxon>Camelina</taxon>
    </lineage>
</organism>
<dbReference type="InterPro" id="IPR001611">
    <property type="entry name" value="Leu-rich_rpt"/>
</dbReference>
<dbReference type="Pfam" id="PF13855">
    <property type="entry name" value="LRR_8"/>
    <property type="match status" value="1"/>
</dbReference>
<keyword evidence="10" id="KW-0325">Glycoprotein</keyword>
<dbReference type="SMART" id="SM00369">
    <property type="entry name" value="LRR_TYP"/>
    <property type="match status" value="7"/>
</dbReference>
<keyword evidence="3" id="KW-1003">Cell membrane</keyword>
<dbReference type="Proteomes" id="UP000694864">
    <property type="component" value="Chromosome 3"/>
</dbReference>
<evidence type="ECO:0000313" key="15">
    <source>
        <dbReference type="RefSeq" id="XP_010484609.2"/>
    </source>
</evidence>
<reference evidence="14" key="1">
    <citation type="journal article" date="2014" name="Nat. Commun.">
        <title>The emerging biofuel crop Camelina sativa retains a highly undifferentiated hexaploid genome structure.</title>
        <authorList>
            <person name="Kagale S."/>
            <person name="Koh C."/>
            <person name="Nixon J."/>
            <person name="Bollina V."/>
            <person name="Clarke W.E."/>
            <person name="Tuteja R."/>
            <person name="Spillane C."/>
            <person name="Robinson S.J."/>
            <person name="Links M.G."/>
            <person name="Clarke C."/>
            <person name="Higgins E.E."/>
            <person name="Huebert T."/>
            <person name="Sharpe A.G."/>
            <person name="Parkin I.A."/>
        </authorList>
    </citation>
    <scope>NUCLEOTIDE SEQUENCE [LARGE SCALE GENOMIC DNA]</scope>
    <source>
        <strain evidence="14">cv. DH55</strain>
    </source>
</reference>
<dbReference type="SUPFAM" id="SSF52058">
    <property type="entry name" value="L domain-like"/>
    <property type="match status" value="2"/>
</dbReference>
<dbReference type="InterPro" id="IPR055414">
    <property type="entry name" value="LRR_R13L4/SHOC2-like"/>
</dbReference>
<evidence type="ECO:0000256" key="1">
    <source>
        <dbReference type="ARBA" id="ARBA00004251"/>
    </source>
</evidence>
<sequence length="630" mass="70218">MMALQVCVYSTFRFSYCVFALSFLVTTLFCLPDTHPNQIGSLMAFKNEFNLLCNNSITNSWTNDAISFDGVSFDEKTGAVTELKLRGACLYGTLDANSSLFSLHQLRYLDLSYNNLFSSFPSEFGKLSNLEFLDLHQNGFTGEVPSSINNLSRLTYLDLANNKFTSGFPYVYKLTNLSSLDLSNNTFEGKVPEWLWNLPSLTAMSLSHNSLNSFEGSPKASLNSPLVYLLLSSNAFQGSFPNISPSMRYIVAANNNFTGDIPLSMCNPRNLLYVDLSNNSFSGSVPRCLSESLVLLNLRHNNLRRLPDTFSNSSLKMLDVGHNKIRGKLPRSLANCTSLEMINMESNRINDTFLFWMTALPNLQVIVLRSNRFHGPIYSPQHHPLSFPELRIFDISRNEFDGSLPPNYFVNWSTVLVRGLKDYGRPRYIGEFYLLGFHPSIIMNFKGMSMEIEKILTILGLVDFSGNRLGGQIPESIGLLKSIHALNLSNNDFTGHIPSSMAKLTELVSLDLSRNQLSGNIPQELTNLSFLAILDVSYNNLTGQIPQGRQFLEQSDASFEGNNNLCGPPLGKSCSEKNGAPSPQTQQQLKPPKQEHNLTSKATTIGYGSALILLMMIFGLRIGHVVRLRA</sequence>
<dbReference type="GeneID" id="104762903"/>